<dbReference type="OrthoDB" id="3529419at2"/>
<name>A0A4R4UBW6_9PSEU</name>
<protein>
    <recommendedName>
        <fullName evidence="3">Lipoprotein</fullName>
    </recommendedName>
</protein>
<reference evidence="1 2" key="1">
    <citation type="submission" date="2019-03" db="EMBL/GenBank/DDBJ databases">
        <title>Draft genome sequences of novel Actinobacteria.</title>
        <authorList>
            <person name="Sahin N."/>
            <person name="Ay H."/>
            <person name="Saygin H."/>
        </authorList>
    </citation>
    <scope>NUCLEOTIDE SEQUENCE [LARGE SCALE GENOMIC DNA]</scope>
    <source>
        <strain evidence="1 2">16K404</strain>
    </source>
</reference>
<accession>A0A4R4UBW6</accession>
<gene>
    <name evidence="1" type="ORF">E1161_25850</name>
</gene>
<evidence type="ECO:0000313" key="2">
    <source>
        <dbReference type="Proteomes" id="UP000294744"/>
    </source>
</evidence>
<evidence type="ECO:0008006" key="3">
    <source>
        <dbReference type="Google" id="ProtNLM"/>
    </source>
</evidence>
<evidence type="ECO:0000313" key="1">
    <source>
        <dbReference type="EMBL" id="TDC87326.1"/>
    </source>
</evidence>
<keyword evidence="2" id="KW-1185">Reference proteome</keyword>
<dbReference type="RefSeq" id="WP_132627346.1">
    <property type="nucleotide sequence ID" value="NZ_SMKV01000057.1"/>
</dbReference>
<organism evidence="1 2">
    <name type="scientific">Saccharopolyspora aridisoli</name>
    <dbReference type="NCBI Taxonomy" id="2530385"/>
    <lineage>
        <taxon>Bacteria</taxon>
        <taxon>Bacillati</taxon>
        <taxon>Actinomycetota</taxon>
        <taxon>Actinomycetes</taxon>
        <taxon>Pseudonocardiales</taxon>
        <taxon>Pseudonocardiaceae</taxon>
        <taxon>Saccharopolyspora</taxon>
    </lineage>
</organism>
<sequence>MRLMTCLMLWALLAGCATEVPEKPEELFWEVYRRQATQPVVHTRRERFETPEAAAARRVVRVSDEVFDHRSGHHVGTSIEHWRGESVVRTRCVDGVRHGYLPSRKTWDDPEPSSLCQVSSRPLLGDGIIPGGLSDSQADAVVESLRGEHRFLTPLPPTPVDVGGERYLRIPVRARPTEHDGTVWDMQHLLFALHDAGVDPRTYPFQPADNTGYGADLTYFVDPATLLPSFVHRQVLPSPGPVVRVEYVRPARLPADPLADVTPWALRW</sequence>
<comment type="caution">
    <text evidence="1">The sequence shown here is derived from an EMBL/GenBank/DDBJ whole genome shotgun (WGS) entry which is preliminary data.</text>
</comment>
<dbReference type="PROSITE" id="PS51257">
    <property type="entry name" value="PROKAR_LIPOPROTEIN"/>
    <property type="match status" value="1"/>
</dbReference>
<dbReference type="AlphaFoldDB" id="A0A4R4UBW6"/>
<dbReference type="EMBL" id="SMKV01000057">
    <property type="protein sequence ID" value="TDC87326.1"/>
    <property type="molecule type" value="Genomic_DNA"/>
</dbReference>
<proteinExistence type="predicted"/>
<dbReference type="Proteomes" id="UP000294744">
    <property type="component" value="Unassembled WGS sequence"/>
</dbReference>